<dbReference type="Gene3D" id="1.10.3820.10">
    <property type="entry name" value="Di-heme elbow motif domain"/>
    <property type="match status" value="1"/>
</dbReference>
<keyword evidence="10" id="KW-0408">Iron</keyword>
<dbReference type="Pfam" id="PF03264">
    <property type="entry name" value="Cytochrom_NNT"/>
    <property type="match status" value="1"/>
</dbReference>
<evidence type="ECO:0000256" key="3">
    <source>
        <dbReference type="ARBA" id="ARBA00022448"/>
    </source>
</evidence>
<dbReference type="AlphaFoldDB" id="A0A1J5TWA0"/>
<keyword evidence="3" id="KW-0813">Transport</keyword>
<dbReference type="InterPro" id="IPR005126">
    <property type="entry name" value="NapC/NirT_cyt_c_N"/>
</dbReference>
<keyword evidence="5" id="KW-0349">Heme</keyword>
<evidence type="ECO:0000256" key="8">
    <source>
        <dbReference type="ARBA" id="ARBA00022982"/>
    </source>
</evidence>
<dbReference type="GO" id="GO:0046872">
    <property type="term" value="F:metal ion binding"/>
    <property type="evidence" value="ECO:0007669"/>
    <property type="project" value="UniProtKB-KW"/>
</dbReference>
<comment type="subcellular location">
    <subcellularLocation>
        <location evidence="1">Cell membrane</location>
        <topology evidence="1">Single-pass membrane protein</topology>
    </subcellularLocation>
</comment>
<dbReference type="InterPro" id="IPR038266">
    <property type="entry name" value="NapC/NirT_cytc_sf"/>
</dbReference>
<dbReference type="PIRSF" id="PIRSF000013">
    <property type="entry name" value="4_hem_cytochrm_NapC"/>
    <property type="match status" value="1"/>
</dbReference>
<evidence type="ECO:0000256" key="1">
    <source>
        <dbReference type="ARBA" id="ARBA00004162"/>
    </source>
</evidence>
<dbReference type="FunFam" id="1.10.3820.10:FF:000001">
    <property type="entry name" value="Cytochrome c-type protein"/>
    <property type="match status" value="1"/>
</dbReference>
<comment type="similarity">
    <text evidence="2">Belongs to the NapC/NirT/NrfH family.</text>
</comment>
<dbReference type="SUPFAM" id="SSF48695">
    <property type="entry name" value="Multiheme cytochromes"/>
    <property type="match status" value="1"/>
</dbReference>
<evidence type="ECO:0000256" key="6">
    <source>
        <dbReference type="ARBA" id="ARBA00022692"/>
    </source>
</evidence>
<evidence type="ECO:0000256" key="2">
    <source>
        <dbReference type="ARBA" id="ARBA00007395"/>
    </source>
</evidence>
<dbReference type="InterPro" id="IPR024717">
    <property type="entry name" value="NapC/NirT/NrfH"/>
</dbReference>
<dbReference type="GO" id="GO:0009055">
    <property type="term" value="F:electron transfer activity"/>
    <property type="evidence" value="ECO:0007669"/>
    <property type="project" value="TreeGrafter"/>
</dbReference>
<comment type="caution">
    <text evidence="13">The sequence shown here is derived from an EMBL/GenBank/DDBJ whole genome shotgun (WGS) entry which is preliminary data.</text>
</comment>
<dbReference type="GO" id="GO:0005886">
    <property type="term" value="C:plasma membrane"/>
    <property type="evidence" value="ECO:0007669"/>
    <property type="project" value="UniProtKB-SubCell"/>
</dbReference>
<evidence type="ECO:0000256" key="11">
    <source>
        <dbReference type="ARBA" id="ARBA00023136"/>
    </source>
</evidence>
<dbReference type="PANTHER" id="PTHR30333">
    <property type="entry name" value="CYTOCHROME C-TYPE PROTEIN"/>
    <property type="match status" value="1"/>
</dbReference>
<keyword evidence="8" id="KW-0249">Electron transport</keyword>
<dbReference type="InterPro" id="IPR051174">
    <property type="entry name" value="Cytochrome_c-type_ET"/>
</dbReference>
<evidence type="ECO:0000313" key="13">
    <source>
        <dbReference type="EMBL" id="OIR18068.1"/>
    </source>
</evidence>
<evidence type="ECO:0000256" key="10">
    <source>
        <dbReference type="ARBA" id="ARBA00023004"/>
    </source>
</evidence>
<keyword evidence="11" id="KW-0472">Membrane</keyword>
<dbReference type="GO" id="GO:0019333">
    <property type="term" value="P:denitrification pathway"/>
    <property type="evidence" value="ECO:0007669"/>
    <property type="project" value="InterPro"/>
</dbReference>
<accession>A0A1J5TWA0</accession>
<keyword evidence="7" id="KW-0479">Metal-binding</keyword>
<reference evidence="13" key="1">
    <citation type="submission" date="2016-10" db="EMBL/GenBank/DDBJ databases">
        <title>Sequence of Gallionella enrichment culture.</title>
        <authorList>
            <person name="Poehlein A."/>
            <person name="Muehling M."/>
            <person name="Daniel R."/>
        </authorList>
    </citation>
    <scope>NUCLEOTIDE SEQUENCE</scope>
</reference>
<evidence type="ECO:0000256" key="9">
    <source>
        <dbReference type="ARBA" id="ARBA00022989"/>
    </source>
</evidence>
<proteinExistence type="inferred from homology"/>
<gene>
    <name evidence="13" type="primary">nirT_1</name>
    <name evidence="13" type="ORF">GALL_13950</name>
</gene>
<keyword evidence="9" id="KW-1133">Transmembrane helix</keyword>
<protein>
    <submittedName>
        <fullName evidence="13">Denitrification system component NirT</fullName>
    </submittedName>
</protein>
<evidence type="ECO:0000256" key="4">
    <source>
        <dbReference type="ARBA" id="ARBA00022475"/>
    </source>
</evidence>
<keyword evidence="4" id="KW-1003">Cell membrane</keyword>
<dbReference type="PANTHER" id="PTHR30333:SF3">
    <property type="entry name" value="CYTOCHROME C-TYPE PROTEIN TORY"/>
    <property type="match status" value="1"/>
</dbReference>
<feature type="domain" description="NapC/NirT cytochrome c N-terminal" evidence="12">
    <location>
        <begin position="5"/>
        <end position="164"/>
    </location>
</feature>
<evidence type="ECO:0000256" key="5">
    <source>
        <dbReference type="ARBA" id="ARBA00022617"/>
    </source>
</evidence>
<dbReference type="InterPro" id="IPR036280">
    <property type="entry name" value="Multihaem_cyt_sf"/>
</dbReference>
<evidence type="ECO:0000259" key="12">
    <source>
        <dbReference type="Pfam" id="PF03264"/>
    </source>
</evidence>
<name>A0A1J5TWA0_9ZZZZ</name>
<sequence length="165" mass="18508">MAALVTLVLVLVGGFTTAIEHTNSLEFCTSCHTMSYNFEEYKKTVHYSNKSGVRAVCSDCHVPKKNWYSEMYRKMIAVQDVWAEMAGTIDTREKFDTRRAQMAKDEWARMKESDSVGCRNCHSFAAMSLADQEKGAQSKHADAEAAGKTCIDCHKGIAHKLPRMS</sequence>
<keyword evidence="6" id="KW-0812">Transmembrane</keyword>
<evidence type="ECO:0000256" key="7">
    <source>
        <dbReference type="ARBA" id="ARBA00022723"/>
    </source>
</evidence>
<dbReference type="EMBL" id="MLJW01000003">
    <property type="protein sequence ID" value="OIR18068.1"/>
    <property type="molecule type" value="Genomic_DNA"/>
</dbReference>
<dbReference type="GO" id="GO:0020037">
    <property type="term" value="F:heme binding"/>
    <property type="evidence" value="ECO:0007669"/>
    <property type="project" value="InterPro"/>
</dbReference>
<dbReference type="GO" id="GO:0009061">
    <property type="term" value="P:anaerobic respiration"/>
    <property type="evidence" value="ECO:0007669"/>
    <property type="project" value="TreeGrafter"/>
</dbReference>
<organism evidence="13">
    <name type="scientific">mine drainage metagenome</name>
    <dbReference type="NCBI Taxonomy" id="410659"/>
    <lineage>
        <taxon>unclassified sequences</taxon>
        <taxon>metagenomes</taxon>
        <taxon>ecological metagenomes</taxon>
    </lineage>
</organism>